<keyword evidence="7 9" id="KW-0472">Membrane</keyword>
<dbReference type="OMA" id="FLYDIWW"/>
<evidence type="ECO:0000313" key="11">
    <source>
        <dbReference type="EMBL" id="KCV69442.1"/>
    </source>
</evidence>
<evidence type="ECO:0000256" key="8">
    <source>
        <dbReference type="SAM" id="MobiDB-lite"/>
    </source>
</evidence>
<dbReference type="STRING" id="691883.A0A058Z7F1"/>
<feature type="transmembrane region" description="Helical" evidence="9">
    <location>
        <begin position="259"/>
        <end position="276"/>
    </location>
</feature>
<dbReference type="GO" id="GO:0098553">
    <property type="term" value="C:lumenal side of endoplasmic reticulum membrane"/>
    <property type="evidence" value="ECO:0007669"/>
    <property type="project" value="TreeGrafter"/>
</dbReference>
<dbReference type="InterPro" id="IPR006639">
    <property type="entry name" value="Preselin/SPP"/>
</dbReference>
<keyword evidence="5" id="KW-0256">Endoplasmic reticulum</keyword>
<feature type="transmembrane region" description="Helical" evidence="9">
    <location>
        <begin position="156"/>
        <end position="180"/>
    </location>
</feature>
<dbReference type="GO" id="GO:0006465">
    <property type="term" value="P:signal peptide processing"/>
    <property type="evidence" value="ECO:0007669"/>
    <property type="project" value="TreeGrafter"/>
</dbReference>
<sequence>MYSVYLCLGLLAVAPIVAASYMAPPVIGGKTPKKSAAAEVLGELDAYTFPIYGSIMLFSLFLILKYVPKEWSVLAMKAYFTLMGVFLTVDTLRDVMIGGLARIGIKVPDYEAISQQAEGAAPALDGSLFGRLTRPYHLRLSRFGSSEYLFELDFDIFHLLSMAITLPLNVAFLMTGNWIVNNILALLFSYRALCSMRIDTFRTGFILLVGLFFYDIFWVFATPVMVHVAKNIDAPVKLVWPSVGADGAVRFSMLGLGDIIIPGIFIVLTMSFDLFLKKKRILADLKRKSPDVQNPSLPTISVWTHGANVYFRSAMLAYCLGLVATVVVMIFFKSAQPALLYLSPACIAAVAIPAFLRGEFKDVLSFNSSSLEEDEPTPEATGAAAVTADADKTD</sequence>
<evidence type="ECO:0000256" key="5">
    <source>
        <dbReference type="ARBA" id="ARBA00022824"/>
    </source>
</evidence>
<dbReference type="EMBL" id="KB932206">
    <property type="protein sequence ID" value="KCV69442.1"/>
    <property type="molecule type" value="Genomic_DNA"/>
</dbReference>
<dbReference type="MEROPS" id="A22.A11"/>
<dbReference type="GeneID" id="20528596"/>
<feature type="region of interest" description="Disordered" evidence="8">
    <location>
        <begin position="370"/>
        <end position="394"/>
    </location>
</feature>
<keyword evidence="4" id="KW-0378">Hydrolase</keyword>
<feature type="chain" id="PRO_5001570847" description="Minor histocompatibility antigen H13" evidence="10">
    <location>
        <begin position="20"/>
        <end position="394"/>
    </location>
</feature>
<organism evidence="11">
    <name type="scientific">Fonticula alba</name>
    <name type="common">Slime mold</name>
    <dbReference type="NCBI Taxonomy" id="691883"/>
    <lineage>
        <taxon>Eukaryota</taxon>
        <taxon>Rotosphaerida</taxon>
        <taxon>Fonticulaceae</taxon>
        <taxon>Fonticula</taxon>
    </lineage>
</organism>
<keyword evidence="3 9" id="KW-0812">Transmembrane</keyword>
<dbReference type="eggNOG" id="KOG2443">
    <property type="taxonomic scope" value="Eukaryota"/>
</dbReference>
<evidence type="ECO:0000256" key="3">
    <source>
        <dbReference type="ARBA" id="ARBA00022692"/>
    </source>
</evidence>
<feature type="transmembrane region" description="Helical" evidence="9">
    <location>
        <begin position="201"/>
        <end position="221"/>
    </location>
</feature>
<dbReference type="GO" id="GO:0042500">
    <property type="term" value="F:aspartic endopeptidase activity, intramembrane cleaving"/>
    <property type="evidence" value="ECO:0007669"/>
    <property type="project" value="InterPro"/>
</dbReference>
<comment type="subcellular location">
    <subcellularLocation>
        <location evidence="1">Endoplasmic reticulum membrane</location>
        <topology evidence="1">Multi-pass membrane protein</topology>
    </subcellularLocation>
</comment>
<evidence type="ECO:0000256" key="1">
    <source>
        <dbReference type="ARBA" id="ARBA00004477"/>
    </source>
</evidence>
<dbReference type="InterPro" id="IPR007369">
    <property type="entry name" value="Peptidase_A22B_SPP"/>
</dbReference>
<dbReference type="PANTHER" id="PTHR12174">
    <property type="entry name" value="SIGNAL PEPTIDE PEPTIDASE"/>
    <property type="match status" value="1"/>
</dbReference>
<feature type="signal peptide" evidence="10">
    <location>
        <begin position="1"/>
        <end position="19"/>
    </location>
</feature>
<gene>
    <name evidence="11" type="ORF">H696_03871</name>
</gene>
<evidence type="ECO:0000256" key="9">
    <source>
        <dbReference type="SAM" id="Phobius"/>
    </source>
</evidence>
<protein>
    <recommendedName>
        <fullName evidence="13">Minor histocompatibility antigen H13</fullName>
    </recommendedName>
</protein>
<keyword evidence="10" id="KW-0732">Signal</keyword>
<evidence type="ECO:0000256" key="7">
    <source>
        <dbReference type="ARBA" id="ARBA00023136"/>
    </source>
</evidence>
<dbReference type="AlphaFoldDB" id="A0A058Z7F1"/>
<evidence type="ECO:0008006" key="13">
    <source>
        <dbReference type="Google" id="ProtNLM"/>
    </source>
</evidence>
<feature type="transmembrane region" description="Helical" evidence="9">
    <location>
        <begin position="46"/>
        <end position="64"/>
    </location>
</feature>
<comment type="similarity">
    <text evidence="2">Belongs to the peptidase A22B family.</text>
</comment>
<keyword evidence="6 9" id="KW-1133">Transmembrane helix</keyword>
<name>A0A058Z7F1_FONAL</name>
<dbReference type="Pfam" id="PF04258">
    <property type="entry name" value="Peptidase_A22B"/>
    <property type="match status" value="1"/>
</dbReference>
<feature type="transmembrane region" description="Helical" evidence="9">
    <location>
        <begin position="338"/>
        <end position="356"/>
    </location>
</feature>
<dbReference type="PANTHER" id="PTHR12174:SF23">
    <property type="entry name" value="MINOR HISTOCOMPATIBILITY ANTIGEN H13"/>
    <property type="match status" value="1"/>
</dbReference>
<evidence type="ECO:0000256" key="6">
    <source>
        <dbReference type="ARBA" id="ARBA00022989"/>
    </source>
</evidence>
<evidence type="ECO:0000256" key="2">
    <source>
        <dbReference type="ARBA" id="ARBA00006859"/>
    </source>
</evidence>
<keyword evidence="12" id="KW-1185">Reference proteome</keyword>
<evidence type="ECO:0000256" key="4">
    <source>
        <dbReference type="ARBA" id="ARBA00022801"/>
    </source>
</evidence>
<evidence type="ECO:0000313" key="12">
    <source>
        <dbReference type="Proteomes" id="UP000030693"/>
    </source>
</evidence>
<proteinExistence type="inferred from homology"/>
<feature type="transmembrane region" description="Helical" evidence="9">
    <location>
        <begin position="71"/>
        <end position="89"/>
    </location>
</feature>
<accession>A0A058Z7F1</accession>
<reference evidence="11" key="1">
    <citation type="submission" date="2013-04" db="EMBL/GenBank/DDBJ databases">
        <title>The Genome Sequence of Fonticula alba ATCC 38817.</title>
        <authorList>
            <consortium name="The Broad Institute Genomics Platform"/>
            <person name="Russ C."/>
            <person name="Cuomo C."/>
            <person name="Burger G."/>
            <person name="Gray M.W."/>
            <person name="Holland P.W.H."/>
            <person name="King N."/>
            <person name="Lang F.B.F."/>
            <person name="Roger A.J."/>
            <person name="Ruiz-Trillo I."/>
            <person name="Brown M."/>
            <person name="Walker B."/>
            <person name="Young S."/>
            <person name="Zeng Q."/>
            <person name="Gargeya S."/>
            <person name="Fitzgerald M."/>
            <person name="Haas B."/>
            <person name="Abouelleil A."/>
            <person name="Allen A.W."/>
            <person name="Alvarado L."/>
            <person name="Arachchi H.M."/>
            <person name="Berlin A.M."/>
            <person name="Chapman S.B."/>
            <person name="Gainer-Dewar J."/>
            <person name="Goldberg J."/>
            <person name="Griggs A."/>
            <person name="Gujja S."/>
            <person name="Hansen M."/>
            <person name="Howarth C."/>
            <person name="Imamovic A."/>
            <person name="Ireland A."/>
            <person name="Larimer J."/>
            <person name="McCowan C."/>
            <person name="Murphy C."/>
            <person name="Pearson M."/>
            <person name="Poon T.W."/>
            <person name="Priest M."/>
            <person name="Roberts A."/>
            <person name="Saif S."/>
            <person name="Shea T."/>
            <person name="Sisk P."/>
            <person name="Sykes S."/>
            <person name="Wortman J."/>
            <person name="Nusbaum C."/>
            <person name="Birren B."/>
        </authorList>
    </citation>
    <scope>NUCLEOTIDE SEQUENCE [LARGE SCALE GENOMIC DNA]</scope>
    <source>
        <strain evidence="11">ATCC 38817</strain>
    </source>
</reference>
<dbReference type="SMART" id="SM00730">
    <property type="entry name" value="PSN"/>
    <property type="match status" value="1"/>
</dbReference>
<feature type="transmembrane region" description="Helical" evidence="9">
    <location>
        <begin position="309"/>
        <end position="332"/>
    </location>
</feature>
<dbReference type="GO" id="GO:0098554">
    <property type="term" value="C:cytoplasmic side of endoplasmic reticulum membrane"/>
    <property type="evidence" value="ECO:0007669"/>
    <property type="project" value="TreeGrafter"/>
</dbReference>
<dbReference type="GO" id="GO:0033619">
    <property type="term" value="P:membrane protein proteolysis"/>
    <property type="evidence" value="ECO:0007669"/>
    <property type="project" value="TreeGrafter"/>
</dbReference>
<dbReference type="OrthoDB" id="29661at2759"/>
<dbReference type="Proteomes" id="UP000030693">
    <property type="component" value="Unassembled WGS sequence"/>
</dbReference>
<evidence type="ECO:0000256" key="10">
    <source>
        <dbReference type="SAM" id="SignalP"/>
    </source>
</evidence>
<feature type="compositionally biased region" description="Low complexity" evidence="8">
    <location>
        <begin position="378"/>
        <end position="388"/>
    </location>
</feature>
<dbReference type="RefSeq" id="XP_009496007.1">
    <property type="nucleotide sequence ID" value="XM_009497732.1"/>
</dbReference>